<dbReference type="InterPro" id="IPR005119">
    <property type="entry name" value="LysR_subst-bd"/>
</dbReference>
<comment type="similarity">
    <text evidence="1">Belongs to the LysR transcriptional regulatory family.</text>
</comment>
<dbReference type="PANTHER" id="PTHR30419:SF8">
    <property type="entry name" value="NITROGEN ASSIMILATION TRANSCRIPTIONAL ACTIVATOR-RELATED"/>
    <property type="match status" value="1"/>
</dbReference>
<dbReference type="Gene3D" id="1.10.10.10">
    <property type="entry name" value="Winged helix-like DNA-binding domain superfamily/Winged helix DNA-binding domain"/>
    <property type="match status" value="1"/>
</dbReference>
<protein>
    <submittedName>
        <fullName evidence="6">LysR family transcriptional regulator</fullName>
    </submittedName>
</protein>
<evidence type="ECO:0000256" key="2">
    <source>
        <dbReference type="ARBA" id="ARBA00023015"/>
    </source>
</evidence>
<dbReference type="EMBL" id="JAOVZQ010000001">
    <property type="protein sequence ID" value="MCY0093003.1"/>
    <property type="molecule type" value="Genomic_DNA"/>
</dbReference>
<reference evidence="6" key="1">
    <citation type="submission" date="2022-10" db="EMBL/GenBank/DDBJ databases">
        <title>Hoeflea sp. J2-29, isolated from marine algae.</title>
        <authorList>
            <person name="Kristyanto S."/>
            <person name="Kim J.M."/>
            <person name="Jeon C.O."/>
        </authorList>
    </citation>
    <scope>NUCLEOTIDE SEQUENCE</scope>
    <source>
        <strain evidence="6">J2-29</strain>
    </source>
</reference>
<dbReference type="InterPro" id="IPR050950">
    <property type="entry name" value="HTH-type_LysR_regulators"/>
</dbReference>
<dbReference type="Gene3D" id="3.40.190.290">
    <property type="match status" value="1"/>
</dbReference>
<evidence type="ECO:0000313" key="6">
    <source>
        <dbReference type="EMBL" id="MCY0093003.1"/>
    </source>
</evidence>
<keyword evidence="7" id="KW-1185">Reference proteome</keyword>
<sequence length="314" mass="34957">MLNLTAAKYFLEVARLRSIRLAADRLHVAPSAISRQLSKLEHEFDVQLLERHSGGIRLTAAGELLTRHLAMVFNTIDVAKGQISDLKGLRSGQVSIATVEGVSGPFLSDNIATFRQDYPSIDFRVRIRGRERVLEALEQHLCQIGFIYDHFSHPSLETMGKWRQPLLALARPDHPLADGRPLQLKDLVPVTCVLPDDGFGIHHLVKRAFAKLGATPNTTLVADQFHFLIAHAVRTNAIVYLPLQAALSEVQAGQIVPLNLECKDFDYRYIYAVVRRDQQLAPAASAFLRFILAEFQAGEKSDAELLAKLRGNQA</sequence>
<proteinExistence type="inferred from homology"/>
<dbReference type="Pfam" id="PF03466">
    <property type="entry name" value="LysR_substrate"/>
    <property type="match status" value="1"/>
</dbReference>
<name>A0ABT3YAV0_9HYPH</name>
<organism evidence="6 7">
    <name type="scientific">Hoeflea ulvae</name>
    <dbReference type="NCBI Taxonomy" id="2983764"/>
    <lineage>
        <taxon>Bacteria</taxon>
        <taxon>Pseudomonadati</taxon>
        <taxon>Pseudomonadota</taxon>
        <taxon>Alphaproteobacteria</taxon>
        <taxon>Hyphomicrobiales</taxon>
        <taxon>Rhizobiaceae</taxon>
        <taxon>Hoeflea</taxon>
    </lineage>
</organism>
<dbReference type="SUPFAM" id="SSF46785">
    <property type="entry name" value="Winged helix' DNA-binding domain"/>
    <property type="match status" value="1"/>
</dbReference>
<dbReference type="PANTHER" id="PTHR30419">
    <property type="entry name" value="HTH-TYPE TRANSCRIPTIONAL REGULATOR YBHD"/>
    <property type="match status" value="1"/>
</dbReference>
<dbReference type="SUPFAM" id="SSF53850">
    <property type="entry name" value="Periplasmic binding protein-like II"/>
    <property type="match status" value="1"/>
</dbReference>
<dbReference type="Proteomes" id="UP001081283">
    <property type="component" value="Unassembled WGS sequence"/>
</dbReference>
<evidence type="ECO:0000259" key="5">
    <source>
        <dbReference type="PROSITE" id="PS50931"/>
    </source>
</evidence>
<feature type="domain" description="HTH lysR-type" evidence="5">
    <location>
        <begin position="2"/>
        <end position="59"/>
    </location>
</feature>
<dbReference type="PROSITE" id="PS50931">
    <property type="entry name" value="HTH_LYSR"/>
    <property type="match status" value="1"/>
</dbReference>
<gene>
    <name evidence="6" type="ORF">OEG82_02980</name>
</gene>
<evidence type="ECO:0000313" key="7">
    <source>
        <dbReference type="Proteomes" id="UP001081283"/>
    </source>
</evidence>
<comment type="caution">
    <text evidence="6">The sequence shown here is derived from an EMBL/GenBank/DDBJ whole genome shotgun (WGS) entry which is preliminary data.</text>
</comment>
<dbReference type="CDD" id="cd05466">
    <property type="entry name" value="PBP2_LTTR_substrate"/>
    <property type="match status" value="1"/>
</dbReference>
<dbReference type="InterPro" id="IPR000847">
    <property type="entry name" value="LysR_HTH_N"/>
</dbReference>
<dbReference type="InterPro" id="IPR036388">
    <property type="entry name" value="WH-like_DNA-bd_sf"/>
</dbReference>
<keyword evidence="4" id="KW-0804">Transcription</keyword>
<keyword evidence="2" id="KW-0805">Transcription regulation</keyword>
<dbReference type="InterPro" id="IPR036390">
    <property type="entry name" value="WH_DNA-bd_sf"/>
</dbReference>
<evidence type="ECO:0000256" key="1">
    <source>
        <dbReference type="ARBA" id="ARBA00009437"/>
    </source>
</evidence>
<dbReference type="Pfam" id="PF00126">
    <property type="entry name" value="HTH_1"/>
    <property type="match status" value="1"/>
</dbReference>
<dbReference type="RefSeq" id="WP_267610981.1">
    <property type="nucleotide sequence ID" value="NZ_JAOVZQ010000001.1"/>
</dbReference>
<accession>A0ABT3YAV0</accession>
<evidence type="ECO:0000256" key="4">
    <source>
        <dbReference type="ARBA" id="ARBA00023163"/>
    </source>
</evidence>
<evidence type="ECO:0000256" key="3">
    <source>
        <dbReference type="ARBA" id="ARBA00023125"/>
    </source>
</evidence>
<keyword evidence="3" id="KW-0238">DNA-binding</keyword>